<sequence>MFDIDNLISKLEYFLYTRPRLARLDARLGALYRFLFRAGPPLSGHRKKGERTRTRMRMSGVRFQYLAQALKHRRRSLSLDALQPRNWVSRFCPSVPTQVHFQSQSQSRLCSLPPEIRIMIFELALCDTERIHVDFTDVAVESERLMHVTSWPCFHADNTKECHFGCLNVKEEAPRRRLALLQSCRLA</sequence>
<evidence type="ECO:0000313" key="3">
    <source>
        <dbReference type="Proteomes" id="UP000193144"/>
    </source>
</evidence>
<dbReference type="Pfam" id="PF24864">
    <property type="entry name" value="DUF7730"/>
    <property type="match status" value="1"/>
</dbReference>
<dbReference type="EMBL" id="MCFA01000098">
    <property type="protein sequence ID" value="ORY08589.1"/>
    <property type="molecule type" value="Genomic_DNA"/>
</dbReference>
<organism evidence="2 3">
    <name type="scientific">Clohesyomyces aquaticus</name>
    <dbReference type="NCBI Taxonomy" id="1231657"/>
    <lineage>
        <taxon>Eukaryota</taxon>
        <taxon>Fungi</taxon>
        <taxon>Dikarya</taxon>
        <taxon>Ascomycota</taxon>
        <taxon>Pezizomycotina</taxon>
        <taxon>Dothideomycetes</taxon>
        <taxon>Pleosporomycetidae</taxon>
        <taxon>Pleosporales</taxon>
        <taxon>Lindgomycetaceae</taxon>
        <taxon>Clohesyomyces</taxon>
    </lineage>
</organism>
<feature type="domain" description="DUF7730" evidence="1">
    <location>
        <begin position="103"/>
        <end position="185"/>
    </location>
</feature>
<dbReference type="InterPro" id="IPR056632">
    <property type="entry name" value="DUF7730"/>
</dbReference>
<evidence type="ECO:0000313" key="2">
    <source>
        <dbReference type="EMBL" id="ORY08589.1"/>
    </source>
</evidence>
<dbReference type="OrthoDB" id="3801532at2759"/>
<dbReference type="Proteomes" id="UP000193144">
    <property type="component" value="Unassembled WGS sequence"/>
</dbReference>
<evidence type="ECO:0000259" key="1">
    <source>
        <dbReference type="Pfam" id="PF24864"/>
    </source>
</evidence>
<dbReference type="AlphaFoldDB" id="A0A1Y1ZEE4"/>
<accession>A0A1Y1ZEE4</accession>
<protein>
    <recommendedName>
        <fullName evidence="1">DUF7730 domain-containing protein</fullName>
    </recommendedName>
</protein>
<name>A0A1Y1ZEE4_9PLEO</name>
<reference evidence="2 3" key="1">
    <citation type="submission" date="2016-07" db="EMBL/GenBank/DDBJ databases">
        <title>Pervasive Adenine N6-methylation of Active Genes in Fungi.</title>
        <authorList>
            <consortium name="DOE Joint Genome Institute"/>
            <person name="Mondo S.J."/>
            <person name="Dannebaum R.O."/>
            <person name="Kuo R.C."/>
            <person name="Labutti K."/>
            <person name="Haridas S."/>
            <person name="Kuo A."/>
            <person name="Salamov A."/>
            <person name="Ahrendt S.R."/>
            <person name="Lipzen A."/>
            <person name="Sullivan W."/>
            <person name="Andreopoulos W.B."/>
            <person name="Clum A."/>
            <person name="Lindquist E."/>
            <person name="Daum C."/>
            <person name="Ramamoorthy G.K."/>
            <person name="Gryganskyi A."/>
            <person name="Culley D."/>
            <person name="Magnuson J.K."/>
            <person name="James T.Y."/>
            <person name="O'Malley M.A."/>
            <person name="Stajich J.E."/>
            <person name="Spatafora J.W."/>
            <person name="Visel A."/>
            <person name="Grigoriev I.V."/>
        </authorList>
    </citation>
    <scope>NUCLEOTIDE SEQUENCE [LARGE SCALE GENOMIC DNA]</scope>
    <source>
        <strain evidence="2 3">CBS 115471</strain>
    </source>
</reference>
<gene>
    <name evidence="2" type="ORF">BCR34DRAFT_569671</name>
</gene>
<keyword evidence="3" id="KW-1185">Reference proteome</keyword>
<comment type="caution">
    <text evidence="2">The sequence shown here is derived from an EMBL/GenBank/DDBJ whole genome shotgun (WGS) entry which is preliminary data.</text>
</comment>
<proteinExistence type="predicted"/>